<gene>
    <name evidence="2" type="ORF">JCM19241_6138</name>
</gene>
<proteinExistence type="predicted"/>
<evidence type="ECO:0000256" key="1">
    <source>
        <dbReference type="SAM" id="Phobius"/>
    </source>
</evidence>
<feature type="transmembrane region" description="Helical" evidence="1">
    <location>
        <begin position="12"/>
        <end position="33"/>
    </location>
</feature>
<dbReference type="STRING" id="1481914.JCM19241_6138"/>
<keyword evidence="1" id="KW-1133">Transmembrane helix</keyword>
<dbReference type="AlphaFoldDB" id="A0A0B8QMN0"/>
<protein>
    <submittedName>
        <fullName evidence="2">Probable 3-phenylpropionic acid transporter</fullName>
    </submittedName>
</protein>
<sequence length="55" mass="6035">MAAMTTLSGWGYEYFGVNVFWVMAAMGFLALFIKLKEPEAEISTPDIEATAQKSA</sequence>
<organism evidence="2 3">
    <name type="scientific">Vibrio ishigakensis</name>
    <dbReference type="NCBI Taxonomy" id="1481914"/>
    <lineage>
        <taxon>Bacteria</taxon>
        <taxon>Pseudomonadati</taxon>
        <taxon>Pseudomonadota</taxon>
        <taxon>Gammaproteobacteria</taxon>
        <taxon>Vibrionales</taxon>
        <taxon>Vibrionaceae</taxon>
        <taxon>Vibrio</taxon>
    </lineage>
</organism>
<dbReference type="Proteomes" id="UP000031666">
    <property type="component" value="Unassembled WGS sequence"/>
</dbReference>
<reference evidence="2 3" key="2">
    <citation type="submission" date="2015-01" db="EMBL/GenBank/DDBJ databases">
        <authorList>
            <consortium name="NBRP consortium"/>
            <person name="Sawabe T."/>
            <person name="Meirelles P."/>
            <person name="Feng G."/>
            <person name="Sayaka M."/>
            <person name="Hattori M."/>
            <person name="Ohkuma M."/>
        </authorList>
    </citation>
    <scope>NUCLEOTIDE SEQUENCE [LARGE SCALE GENOMIC DNA]</scope>
    <source>
        <strain evidence="3">JCM 19241</strain>
    </source>
</reference>
<reference evidence="2 3" key="1">
    <citation type="submission" date="2015-01" db="EMBL/GenBank/DDBJ databases">
        <title>Vibrio sp. C94 JCM 19241 whole genome shotgun sequence.</title>
        <authorList>
            <person name="Sawabe T."/>
            <person name="Meirelles P."/>
            <person name="Feng G."/>
            <person name="Sayaka M."/>
            <person name="Hattori M."/>
            <person name="Ohkuma M."/>
        </authorList>
    </citation>
    <scope>NUCLEOTIDE SEQUENCE [LARGE SCALE GENOMIC DNA]</scope>
    <source>
        <strain evidence="3">JCM 19241</strain>
    </source>
</reference>
<comment type="caution">
    <text evidence="2">The sequence shown here is derived from an EMBL/GenBank/DDBJ whole genome shotgun (WGS) entry which is preliminary data.</text>
</comment>
<keyword evidence="1" id="KW-0472">Membrane</keyword>
<keyword evidence="1" id="KW-0812">Transmembrane</keyword>
<evidence type="ECO:0000313" key="2">
    <source>
        <dbReference type="EMBL" id="GAM78307.1"/>
    </source>
</evidence>
<evidence type="ECO:0000313" key="3">
    <source>
        <dbReference type="Proteomes" id="UP000031666"/>
    </source>
</evidence>
<accession>A0A0B8QMN0</accession>
<dbReference type="EMBL" id="BBSC01000013">
    <property type="protein sequence ID" value="GAM78307.1"/>
    <property type="molecule type" value="Genomic_DNA"/>
</dbReference>
<name>A0A0B8QMN0_9VIBR</name>